<organism evidence="1 2">
    <name type="scientific">Arctium lappa</name>
    <name type="common">Greater burdock</name>
    <name type="synonym">Lappa major</name>
    <dbReference type="NCBI Taxonomy" id="4217"/>
    <lineage>
        <taxon>Eukaryota</taxon>
        <taxon>Viridiplantae</taxon>
        <taxon>Streptophyta</taxon>
        <taxon>Embryophyta</taxon>
        <taxon>Tracheophyta</taxon>
        <taxon>Spermatophyta</taxon>
        <taxon>Magnoliopsida</taxon>
        <taxon>eudicotyledons</taxon>
        <taxon>Gunneridae</taxon>
        <taxon>Pentapetalae</taxon>
        <taxon>asterids</taxon>
        <taxon>campanulids</taxon>
        <taxon>Asterales</taxon>
        <taxon>Asteraceae</taxon>
        <taxon>Carduoideae</taxon>
        <taxon>Cardueae</taxon>
        <taxon>Arctiinae</taxon>
        <taxon>Arctium</taxon>
    </lineage>
</organism>
<sequence length="460" mass="52016">MYLLLARKLYHNKQLPLTMATAASCSLFLMILFCFLLFISQATVPPSDTFRYENSGFFGDSVERQTEYDPTYRSLPLFTTPFRLCFYNTTPNAYTLALRMGVRSDRSLFRWVWDANRGNPVRENATLSFGTDGNLVLADVDGRIVWQTNTANKGVVGFGILPNGNIVLRDAKGNFVWQSFDSPTDTILFGQSLRIGGPNKLVSRASITENVNGVYSFVLEPKRLSLYYKTTMRYWSSSFTEVNKATGDLVNATLEIAEAEYSDGNYNALRCRVANSDVEPTLYLDTNRYNSTFSYLRLGIDGNIRLYSYRRNSNAAAWSLLFTWFNRGVSNDVVKIEDECQLPYRCGEFGLCEDSQCVGCPSPKGVFAWSKDCAAKLPGCEASGFRYYELKGVDHFTVKYGSGTGPVNRKDCESKCTKDCKCLGYFYHTDRSRCWIAYELKTLTRVGNSTHMAYIKTPVR</sequence>
<accession>A0ACB9FDH7</accession>
<protein>
    <submittedName>
        <fullName evidence="1">Uncharacterized protein</fullName>
    </submittedName>
</protein>
<name>A0ACB9FDH7_ARCLA</name>
<keyword evidence="2" id="KW-1185">Reference proteome</keyword>
<proteinExistence type="predicted"/>
<dbReference type="EMBL" id="CM042047">
    <property type="protein sequence ID" value="KAI3769334.1"/>
    <property type="molecule type" value="Genomic_DNA"/>
</dbReference>
<gene>
    <name evidence="1" type="ORF">L6452_00435</name>
</gene>
<evidence type="ECO:0000313" key="1">
    <source>
        <dbReference type="EMBL" id="KAI3769334.1"/>
    </source>
</evidence>
<comment type="caution">
    <text evidence="1">The sequence shown here is derived from an EMBL/GenBank/DDBJ whole genome shotgun (WGS) entry which is preliminary data.</text>
</comment>
<evidence type="ECO:0000313" key="2">
    <source>
        <dbReference type="Proteomes" id="UP001055879"/>
    </source>
</evidence>
<reference evidence="1 2" key="2">
    <citation type="journal article" date="2022" name="Mol. Ecol. Resour.">
        <title>The genomes of chicory, endive, great burdock and yacon provide insights into Asteraceae paleo-polyploidization history and plant inulin production.</title>
        <authorList>
            <person name="Fan W."/>
            <person name="Wang S."/>
            <person name="Wang H."/>
            <person name="Wang A."/>
            <person name="Jiang F."/>
            <person name="Liu H."/>
            <person name="Zhao H."/>
            <person name="Xu D."/>
            <person name="Zhang Y."/>
        </authorList>
    </citation>
    <scope>NUCLEOTIDE SEQUENCE [LARGE SCALE GENOMIC DNA]</scope>
    <source>
        <strain evidence="2">cv. Niubang</strain>
    </source>
</reference>
<dbReference type="Proteomes" id="UP001055879">
    <property type="component" value="Linkage Group LG01"/>
</dbReference>
<reference evidence="2" key="1">
    <citation type="journal article" date="2022" name="Mol. Ecol. Resour.">
        <title>The genomes of chicory, endive, great burdock and yacon provide insights into Asteraceae palaeo-polyploidization history and plant inulin production.</title>
        <authorList>
            <person name="Fan W."/>
            <person name="Wang S."/>
            <person name="Wang H."/>
            <person name="Wang A."/>
            <person name="Jiang F."/>
            <person name="Liu H."/>
            <person name="Zhao H."/>
            <person name="Xu D."/>
            <person name="Zhang Y."/>
        </authorList>
    </citation>
    <scope>NUCLEOTIDE SEQUENCE [LARGE SCALE GENOMIC DNA]</scope>
    <source>
        <strain evidence="2">cv. Niubang</strain>
    </source>
</reference>